<comment type="function">
    <text evidence="1">Membrane-associated protein that warps the membrane surface to access and bind aromatic isoprenes with high specificity, including ubiquinone (CoQ) isoprene intermediates and presents them directly to Coq7, therefore facilitating the Coq7-mediated hydroxylase step. Participates in the biosynthesis of coenzyme Q, also named ubiquinone, an essential lipid-soluble electron transporter for aerobic cellular respiration.</text>
</comment>
<comment type="pathway">
    <text evidence="1">Cofactor biosynthesis; ubiquinone biosynthesis.</text>
</comment>
<comment type="subcellular location">
    <subcellularLocation>
        <location evidence="1">Mitochondrion</location>
    </subcellularLocation>
</comment>
<protein>
    <recommendedName>
        <fullName evidence="1">Ubiquinone biosynthesis protein</fullName>
    </recommendedName>
</protein>
<dbReference type="Pfam" id="PF21392">
    <property type="entry name" value="COQ9_N"/>
    <property type="match status" value="1"/>
</dbReference>
<dbReference type="InterPro" id="IPR048674">
    <property type="entry name" value="COQ9_HTH"/>
</dbReference>
<dbReference type="UniPathway" id="UPA00232"/>
<comment type="similarity">
    <text evidence="1">Belongs to the COQ9 family.</text>
</comment>
<accession>A0A087UVB4</accession>
<dbReference type="InterPro" id="IPR012762">
    <property type="entry name" value="Ubiq_biosynth_COQ9"/>
</dbReference>
<dbReference type="GO" id="GO:0005743">
    <property type="term" value="C:mitochondrial inner membrane"/>
    <property type="evidence" value="ECO:0007669"/>
    <property type="project" value="TreeGrafter"/>
</dbReference>
<dbReference type="STRING" id="407821.A0A087UVB4"/>
<keyword evidence="3" id="KW-0830">Ubiquinone</keyword>
<keyword evidence="4" id="KW-1185">Reference proteome</keyword>
<dbReference type="Proteomes" id="UP000054359">
    <property type="component" value="Unassembled WGS sequence"/>
</dbReference>
<organism evidence="3 4">
    <name type="scientific">Stegodyphus mimosarum</name>
    <name type="common">African social velvet spider</name>
    <dbReference type="NCBI Taxonomy" id="407821"/>
    <lineage>
        <taxon>Eukaryota</taxon>
        <taxon>Metazoa</taxon>
        <taxon>Ecdysozoa</taxon>
        <taxon>Arthropoda</taxon>
        <taxon>Chelicerata</taxon>
        <taxon>Arachnida</taxon>
        <taxon>Araneae</taxon>
        <taxon>Araneomorphae</taxon>
        <taxon>Entelegynae</taxon>
        <taxon>Eresoidea</taxon>
        <taxon>Eresidae</taxon>
        <taxon>Stegodyphus</taxon>
    </lineage>
</organism>
<gene>
    <name evidence="3" type="ORF">X975_05265</name>
</gene>
<proteinExistence type="inferred from homology"/>
<feature type="domain" description="Ubiquinone biosynthesis protein COQ9 HTH" evidence="2">
    <location>
        <begin position="69"/>
        <end position="97"/>
    </location>
</feature>
<keyword evidence="1" id="KW-0446">Lipid-binding</keyword>
<evidence type="ECO:0000313" key="4">
    <source>
        <dbReference type="Proteomes" id="UP000054359"/>
    </source>
</evidence>
<dbReference type="PANTHER" id="PTHR21427:SF19">
    <property type="entry name" value="UBIQUINONE BIOSYNTHESIS PROTEIN COQ9, MITOCHONDRIAL"/>
    <property type="match status" value="1"/>
</dbReference>
<evidence type="ECO:0000259" key="2">
    <source>
        <dbReference type="Pfam" id="PF21392"/>
    </source>
</evidence>
<dbReference type="AlphaFoldDB" id="A0A087UVB4"/>
<name>A0A087UVB4_STEMI</name>
<dbReference type="PANTHER" id="PTHR21427">
    <property type="entry name" value="UBIQUINONE BIOSYNTHESIS PROTEIN COQ9, MITOCHONDRIAL"/>
    <property type="match status" value="1"/>
</dbReference>
<feature type="non-terminal residue" evidence="3">
    <location>
        <position position="140"/>
    </location>
</feature>
<sequence>MASSCLFTWKVIPLLVRKISFPCCKQASLYKLVYYHKYAALQQNLNVDNQPDSGSDTEYEEGKVKDLSELKVKILEASINFVPEYGWSKKSLAHGAKSLGLSTAAHGLIESGGAELVHYFNFSSNRKLEQHLKENAAENK</sequence>
<dbReference type="GO" id="GO:0008289">
    <property type="term" value="F:lipid binding"/>
    <property type="evidence" value="ECO:0007669"/>
    <property type="project" value="UniProtKB-UniRule"/>
</dbReference>
<dbReference type="EMBL" id="KK121828">
    <property type="protein sequence ID" value="KFM81303.1"/>
    <property type="molecule type" value="Genomic_DNA"/>
</dbReference>
<evidence type="ECO:0000313" key="3">
    <source>
        <dbReference type="EMBL" id="KFM81303.1"/>
    </source>
</evidence>
<keyword evidence="1" id="KW-0496">Mitochondrion</keyword>
<evidence type="ECO:0000256" key="1">
    <source>
        <dbReference type="RuleBase" id="RU366063"/>
    </source>
</evidence>
<reference evidence="3 4" key="1">
    <citation type="submission" date="2013-11" db="EMBL/GenBank/DDBJ databases">
        <title>Genome sequencing of Stegodyphus mimosarum.</title>
        <authorList>
            <person name="Bechsgaard J."/>
        </authorList>
    </citation>
    <scope>NUCLEOTIDE SEQUENCE [LARGE SCALE GENOMIC DNA]</scope>
</reference>
<keyword evidence="1" id="KW-0831">Ubiquinone biosynthesis</keyword>
<dbReference type="OrthoDB" id="619536at2759"/>
<dbReference type="GO" id="GO:0006744">
    <property type="term" value="P:ubiquinone biosynthetic process"/>
    <property type="evidence" value="ECO:0007669"/>
    <property type="project" value="UniProtKB-UniRule"/>
</dbReference>